<gene>
    <name evidence="1" type="ORF">Bca52824_035293</name>
</gene>
<dbReference type="Proteomes" id="UP000886595">
    <property type="component" value="Unassembled WGS sequence"/>
</dbReference>
<evidence type="ECO:0000313" key="1">
    <source>
        <dbReference type="EMBL" id="KAG2298821.1"/>
    </source>
</evidence>
<proteinExistence type="predicted"/>
<dbReference type="EMBL" id="JAAMPC010000008">
    <property type="protein sequence ID" value="KAG2298821.1"/>
    <property type="molecule type" value="Genomic_DNA"/>
</dbReference>
<organism evidence="1 2">
    <name type="scientific">Brassica carinata</name>
    <name type="common">Ethiopian mustard</name>
    <name type="synonym">Abyssinian cabbage</name>
    <dbReference type="NCBI Taxonomy" id="52824"/>
    <lineage>
        <taxon>Eukaryota</taxon>
        <taxon>Viridiplantae</taxon>
        <taxon>Streptophyta</taxon>
        <taxon>Embryophyta</taxon>
        <taxon>Tracheophyta</taxon>
        <taxon>Spermatophyta</taxon>
        <taxon>Magnoliopsida</taxon>
        <taxon>eudicotyledons</taxon>
        <taxon>Gunneridae</taxon>
        <taxon>Pentapetalae</taxon>
        <taxon>rosids</taxon>
        <taxon>malvids</taxon>
        <taxon>Brassicales</taxon>
        <taxon>Brassicaceae</taxon>
        <taxon>Brassiceae</taxon>
        <taxon>Brassica</taxon>
    </lineage>
</organism>
<evidence type="ECO:0000313" key="2">
    <source>
        <dbReference type="Proteomes" id="UP000886595"/>
    </source>
</evidence>
<protein>
    <submittedName>
        <fullName evidence="1">Uncharacterized protein</fullName>
    </submittedName>
</protein>
<accession>A0A8X7V3Y3</accession>
<sequence>MVRKKTTPIYFSVNQRDPMVFQTVNPFKPFGTFVTEVLQLSGREPATIEAQNKRNDRNPAIAHETSLLLNDCITCGFTTLNNCISGRWKGTSETKADVLQSAGV</sequence>
<name>A0A8X7V3Y3_BRACI</name>
<comment type="caution">
    <text evidence="1">The sequence shown here is derived from an EMBL/GenBank/DDBJ whole genome shotgun (WGS) entry which is preliminary data.</text>
</comment>
<dbReference type="AlphaFoldDB" id="A0A8X7V3Y3"/>
<reference evidence="1 2" key="1">
    <citation type="submission" date="2020-02" db="EMBL/GenBank/DDBJ databases">
        <authorList>
            <person name="Ma Q."/>
            <person name="Huang Y."/>
            <person name="Song X."/>
            <person name="Pei D."/>
        </authorList>
    </citation>
    <scope>NUCLEOTIDE SEQUENCE [LARGE SCALE GENOMIC DNA]</scope>
    <source>
        <strain evidence="1">Sxm20200214</strain>
        <tissue evidence="1">Leaf</tissue>
    </source>
</reference>
<keyword evidence="2" id="KW-1185">Reference proteome</keyword>